<evidence type="ECO:0000256" key="2">
    <source>
        <dbReference type="SAM" id="MobiDB-lite"/>
    </source>
</evidence>
<accession>A0A835S6K3</accession>
<keyword evidence="1" id="KW-0805">Transcription regulation</keyword>
<comment type="subcellular location">
    <subcellularLocation>
        <location evidence="1">Nucleus</location>
    </subcellularLocation>
</comment>
<dbReference type="GO" id="GO:0005634">
    <property type="term" value="C:nucleus"/>
    <property type="evidence" value="ECO:0007669"/>
    <property type="project" value="UniProtKB-SubCell"/>
</dbReference>
<evidence type="ECO:0000313" key="3">
    <source>
        <dbReference type="EMBL" id="KAG0498303.1"/>
    </source>
</evidence>
<feature type="region of interest" description="Disordered" evidence="2">
    <location>
        <begin position="127"/>
        <end position="147"/>
    </location>
</feature>
<proteinExistence type="predicted"/>
<evidence type="ECO:0000256" key="1">
    <source>
        <dbReference type="RuleBase" id="RU367031"/>
    </source>
</evidence>
<dbReference type="EMBL" id="JADCNL010000001">
    <property type="protein sequence ID" value="KAG0498303.1"/>
    <property type="molecule type" value="Genomic_DNA"/>
</dbReference>
<comment type="function">
    <text evidence="1">Transcription factor that specifically binds AT-rich DNA sequences related to the nuclear matrix attachment regions (MARs).</text>
</comment>
<keyword evidence="1" id="KW-0804">Transcription</keyword>
<dbReference type="InterPro" id="IPR017956">
    <property type="entry name" value="AT_hook_DNA-bd_motif"/>
</dbReference>
<dbReference type="AlphaFoldDB" id="A0A835S6K3"/>
<comment type="caution">
    <text evidence="3">The sequence shown here is derived from an EMBL/GenBank/DDBJ whole genome shotgun (WGS) entry which is preliminary data.</text>
</comment>
<dbReference type="PANTHER" id="PTHR31500">
    <property type="entry name" value="AT-HOOK MOTIF NUCLEAR-LOCALIZED PROTEIN 9"/>
    <property type="match status" value="1"/>
</dbReference>
<gene>
    <name evidence="3" type="ORF">HPP92_002994</name>
</gene>
<comment type="domain">
    <text evidence="1">The PPC domain mediates interactions between AHL proteins.</text>
</comment>
<keyword evidence="4" id="KW-1185">Reference proteome</keyword>
<sequence>MEVRPEPGILTGRESFTMGVQKSPTSSPAPVLHNMRMEFGGDGAAVYRPVSVAAAPESYQSVGGELAAAAQGLVVGTGEPVKRKRGRPRKYASDGSVIAPVLSSAVPAGSSAGFSLSYTSAAPLRQESSSLPVEQTKKARGRPLGSGKKHQLDALGFGGIGFTPHVIAVKAGEDVSSKIMSFFRITGLVRCAFFRQMELYRMLLFVKHRAPVALLLMRAGSRSCHFPARFCSPRAMVNAAEPVA</sequence>
<name>A0A835S6K3_VANPL</name>
<dbReference type="GO" id="GO:0003680">
    <property type="term" value="F:minor groove of adenine-thymine-rich DNA binding"/>
    <property type="evidence" value="ECO:0007669"/>
    <property type="project" value="UniProtKB-UniRule"/>
</dbReference>
<dbReference type="OrthoDB" id="443318at2759"/>
<protein>
    <recommendedName>
        <fullName evidence="1">AT-hook motif nuclear-localized protein</fullName>
    </recommendedName>
</protein>
<dbReference type="InterPro" id="IPR039605">
    <property type="entry name" value="AHL"/>
</dbReference>
<reference evidence="3 4" key="1">
    <citation type="journal article" date="2020" name="Nat. Food">
        <title>A phased Vanilla planifolia genome enables genetic improvement of flavour and production.</title>
        <authorList>
            <person name="Hasing T."/>
            <person name="Tang H."/>
            <person name="Brym M."/>
            <person name="Khazi F."/>
            <person name="Huang T."/>
            <person name="Chambers A.H."/>
        </authorList>
    </citation>
    <scope>NUCLEOTIDE SEQUENCE [LARGE SCALE GENOMIC DNA]</scope>
    <source>
        <tissue evidence="3">Leaf</tissue>
    </source>
</reference>
<keyword evidence="1" id="KW-0539">Nucleus</keyword>
<keyword evidence="1" id="KW-0238">DNA-binding</keyword>
<dbReference type="SMART" id="SM00384">
    <property type="entry name" value="AT_hook"/>
    <property type="match status" value="2"/>
</dbReference>
<evidence type="ECO:0000313" key="4">
    <source>
        <dbReference type="Proteomes" id="UP000636800"/>
    </source>
</evidence>
<dbReference type="Pfam" id="PF02178">
    <property type="entry name" value="AT_hook"/>
    <property type="match status" value="1"/>
</dbReference>
<organism evidence="3 4">
    <name type="scientific">Vanilla planifolia</name>
    <name type="common">Vanilla</name>
    <dbReference type="NCBI Taxonomy" id="51239"/>
    <lineage>
        <taxon>Eukaryota</taxon>
        <taxon>Viridiplantae</taxon>
        <taxon>Streptophyta</taxon>
        <taxon>Embryophyta</taxon>
        <taxon>Tracheophyta</taxon>
        <taxon>Spermatophyta</taxon>
        <taxon>Magnoliopsida</taxon>
        <taxon>Liliopsida</taxon>
        <taxon>Asparagales</taxon>
        <taxon>Orchidaceae</taxon>
        <taxon>Vanilloideae</taxon>
        <taxon>Vanilleae</taxon>
        <taxon>Vanilla</taxon>
    </lineage>
</organism>
<dbReference type="PANTHER" id="PTHR31500:SF57">
    <property type="entry name" value="AT-HOOK MOTIF NUCLEAR-LOCALIZED PROTEIN 10"/>
    <property type="match status" value="1"/>
</dbReference>
<dbReference type="Proteomes" id="UP000636800">
    <property type="component" value="Chromosome 1"/>
</dbReference>